<evidence type="ECO:0000313" key="3">
    <source>
        <dbReference type="Proteomes" id="UP000708208"/>
    </source>
</evidence>
<gene>
    <name evidence="2" type="ORF">AFUS01_LOCUS16014</name>
</gene>
<dbReference type="AlphaFoldDB" id="A0A8J2P634"/>
<organism evidence="2 3">
    <name type="scientific">Allacma fusca</name>
    <dbReference type="NCBI Taxonomy" id="39272"/>
    <lineage>
        <taxon>Eukaryota</taxon>
        <taxon>Metazoa</taxon>
        <taxon>Ecdysozoa</taxon>
        <taxon>Arthropoda</taxon>
        <taxon>Hexapoda</taxon>
        <taxon>Collembola</taxon>
        <taxon>Symphypleona</taxon>
        <taxon>Sminthuridae</taxon>
        <taxon>Allacma</taxon>
    </lineage>
</organism>
<name>A0A8J2P634_9HEXA</name>
<dbReference type="EMBL" id="CAJVCH010144520">
    <property type="protein sequence ID" value="CAG7727157.1"/>
    <property type="molecule type" value="Genomic_DNA"/>
</dbReference>
<dbReference type="Proteomes" id="UP000708208">
    <property type="component" value="Unassembled WGS sequence"/>
</dbReference>
<proteinExistence type="predicted"/>
<evidence type="ECO:0000313" key="2">
    <source>
        <dbReference type="EMBL" id="CAG7727157.1"/>
    </source>
</evidence>
<reference evidence="2" key="1">
    <citation type="submission" date="2021-06" db="EMBL/GenBank/DDBJ databases">
        <authorList>
            <person name="Hodson N. C."/>
            <person name="Mongue J. A."/>
            <person name="Jaron S. K."/>
        </authorList>
    </citation>
    <scope>NUCLEOTIDE SEQUENCE</scope>
</reference>
<feature type="compositionally biased region" description="Basic and acidic residues" evidence="1">
    <location>
        <begin position="1"/>
        <end position="12"/>
    </location>
</feature>
<accession>A0A8J2P634</accession>
<feature type="region of interest" description="Disordered" evidence="1">
    <location>
        <begin position="1"/>
        <end position="21"/>
    </location>
</feature>
<keyword evidence="3" id="KW-1185">Reference proteome</keyword>
<protein>
    <submittedName>
        <fullName evidence="2">Uncharacterized protein</fullName>
    </submittedName>
</protein>
<sequence>MIRKSHTDHPSTDQRQQLAHC</sequence>
<evidence type="ECO:0000256" key="1">
    <source>
        <dbReference type="SAM" id="MobiDB-lite"/>
    </source>
</evidence>
<feature type="non-terminal residue" evidence="2">
    <location>
        <position position="1"/>
    </location>
</feature>
<comment type="caution">
    <text evidence="2">The sequence shown here is derived from an EMBL/GenBank/DDBJ whole genome shotgun (WGS) entry which is preliminary data.</text>
</comment>